<organism evidence="1 2">
    <name type="scientific">Octopus sinensis</name>
    <name type="common">East Asian common octopus</name>
    <dbReference type="NCBI Taxonomy" id="2607531"/>
    <lineage>
        <taxon>Eukaryota</taxon>
        <taxon>Metazoa</taxon>
        <taxon>Spiralia</taxon>
        <taxon>Lophotrochozoa</taxon>
        <taxon>Mollusca</taxon>
        <taxon>Cephalopoda</taxon>
        <taxon>Coleoidea</taxon>
        <taxon>Octopodiformes</taxon>
        <taxon>Octopoda</taxon>
        <taxon>Incirrata</taxon>
        <taxon>Octopodidae</taxon>
        <taxon>Octopus</taxon>
    </lineage>
</organism>
<name>A0A6P7SK13_9MOLL</name>
<protein>
    <submittedName>
        <fullName evidence="2">Somatomedin-B and thrombospondin type-1 domain-containing protein</fullName>
    </submittedName>
</protein>
<dbReference type="PROSITE" id="PS50092">
    <property type="entry name" value="TSP1"/>
    <property type="match status" value="1"/>
</dbReference>
<proteinExistence type="predicted"/>
<dbReference type="PANTHER" id="PTHR20920">
    <property type="entry name" value="RPE-SPONDIN"/>
    <property type="match status" value="1"/>
</dbReference>
<gene>
    <name evidence="2" type="primary">LOC115213468</name>
</gene>
<dbReference type="SUPFAM" id="SSF82895">
    <property type="entry name" value="TSP-1 type 1 repeat"/>
    <property type="match status" value="1"/>
</dbReference>
<dbReference type="PANTHER" id="PTHR20920:SF5">
    <property type="entry name" value="SMB DOMAIN-CONTAINING PROTEIN"/>
    <property type="match status" value="1"/>
</dbReference>
<evidence type="ECO:0000313" key="1">
    <source>
        <dbReference type="Proteomes" id="UP000515154"/>
    </source>
</evidence>
<dbReference type="InterPro" id="IPR044004">
    <property type="entry name" value="TSP1_spondin_dom"/>
</dbReference>
<dbReference type="Pfam" id="PF01033">
    <property type="entry name" value="Somatomedin_B"/>
    <property type="match status" value="1"/>
</dbReference>
<dbReference type="RefSeq" id="XP_029638313.1">
    <property type="nucleotide sequence ID" value="XM_029782453.2"/>
</dbReference>
<dbReference type="KEGG" id="osn:115213468"/>
<dbReference type="InterPro" id="IPR000884">
    <property type="entry name" value="TSP1_rpt"/>
</dbReference>
<dbReference type="InterPro" id="IPR056801">
    <property type="entry name" value="SBSPON_C"/>
</dbReference>
<dbReference type="Gene3D" id="2.20.100.10">
    <property type="entry name" value="Thrombospondin type-1 (TSP1) repeat"/>
    <property type="match status" value="1"/>
</dbReference>
<dbReference type="Proteomes" id="UP000515154">
    <property type="component" value="Linkage group LG6"/>
</dbReference>
<evidence type="ECO:0000313" key="2">
    <source>
        <dbReference type="RefSeq" id="XP_029638313.1"/>
    </source>
</evidence>
<reference evidence="2" key="1">
    <citation type="submission" date="2025-08" db="UniProtKB">
        <authorList>
            <consortium name="RefSeq"/>
        </authorList>
    </citation>
    <scope>IDENTIFICATION</scope>
</reference>
<dbReference type="AlphaFoldDB" id="A0A6P7SK13"/>
<dbReference type="SMART" id="SM00209">
    <property type="entry name" value="TSP1"/>
    <property type="match status" value="1"/>
</dbReference>
<keyword evidence="1" id="KW-1185">Reference proteome</keyword>
<dbReference type="InterPro" id="IPR001212">
    <property type="entry name" value="Somatomedin_B_dom"/>
</dbReference>
<dbReference type="InterPro" id="IPR036024">
    <property type="entry name" value="Somatomedin_B-like_dom_sf"/>
</dbReference>
<dbReference type="Gene3D" id="4.10.410.20">
    <property type="match status" value="1"/>
</dbReference>
<dbReference type="SUPFAM" id="SSF90188">
    <property type="entry name" value="Somatomedin B domain"/>
    <property type="match status" value="1"/>
</dbReference>
<dbReference type="PROSITE" id="PS00524">
    <property type="entry name" value="SMB_1"/>
    <property type="match status" value="1"/>
</dbReference>
<dbReference type="Pfam" id="PF19028">
    <property type="entry name" value="TSP1_spondin"/>
    <property type="match status" value="1"/>
</dbReference>
<accession>A0A6P7SK13</accession>
<dbReference type="InterPro" id="IPR036383">
    <property type="entry name" value="TSP1_rpt_sf"/>
</dbReference>
<dbReference type="InterPro" id="IPR039942">
    <property type="entry name" value="SBSPO"/>
</dbReference>
<dbReference type="Pfam" id="PF25031">
    <property type="entry name" value="SBSPON_C"/>
    <property type="match status" value="1"/>
</dbReference>
<sequence>MMKSTKCLAFFLALFCAAGYLVDFVECSCQQHNLCCNGRDNTCWTYGEPRNAANLTVSQENDTLDESADVISKPQRRCFCDEGCSQLNDCCTDYTYVCRPVDCYVSQWTEWNCGDSCIHGVQIRERQVSVKPAHGGKECPALKQKRVCRGEACDMQRVDKQRQELSEIGYILPGSFGVWRTNKEYDPAKGINKNLFFHYQHPNKIVKRPTYCATYLITSSREGCNSSEWASILKKKEKVCVECQPLAMSTELGLRCKGHGVTNEITNWHAMDVPHCHGEWVMTTKHDDCTCHLENEKGFIFV</sequence>